<sequence length="185" mass="19209">MNKAILSVLIAGLSVAASNAFADADTVMVGGQAMYPSKDIVDNAVNSADHTTLVAAVKAAGLVDTLKSKGPFTVFAPTNEAFAALPAGTVDNLVKPENKATLTSILTYHVIPGRYDFRKLDAAIKQGGGKADIKTVNGETLSFSENGPHNIVVADESGNTAAISTYDVYQSNGVIMVVDKVLLPK</sequence>
<dbReference type="Pfam" id="PF02469">
    <property type="entry name" value="Fasciclin"/>
    <property type="match status" value="1"/>
</dbReference>
<dbReference type="InterPro" id="IPR000782">
    <property type="entry name" value="FAS1_domain"/>
</dbReference>
<evidence type="ECO:0000259" key="2">
    <source>
        <dbReference type="PROSITE" id="PS50213"/>
    </source>
</evidence>
<dbReference type="GO" id="GO:0005615">
    <property type="term" value="C:extracellular space"/>
    <property type="evidence" value="ECO:0007669"/>
    <property type="project" value="TreeGrafter"/>
</dbReference>
<keyword evidence="1" id="KW-0732">Signal</keyword>
<dbReference type="PANTHER" id="PTHR10900">
    <property type="entry name" value="PERIOSTIN-RELATED"/>
    <property type="match status" value="1"/>
</dbReference>
<dbReference type="InterPro" id="IPR036378">
    <property type="entry name" value="FAS1_dom_sf"/>
</dbReference>
<protein>
    <submittedName>
        <fullName evidence="3">Secreted and surface protein containing fasciclin-like repeat</fullName>
    </submittedName>
</protein>
<name>A0A226X4Z1_CABSO</name>
<evidence type="ECO:0000313" key="3">
    <source>
        <dbReference type="EMBL" id="OXC78199.1"/>
    </source>
</evidence>
<dbReference type="SMART" id="SM00554">
    <property type="entry name" value="FAS1"/>
    <property type="match status" value="1"/>
</dbReference>
<accession>A0A226X4Z1</accession>
<dbReference type="PROSITE" id="PS50213">
    <property type="entry name" value="FAS1"/>
    <property type="match status" value="1"/>
</dbReference>
<dbReference type="FunFam" id="2.30.180.10:FF:000014">
    <property type="entry name" value="Stabilin 1"/>
    <property type="match status" value="1"/>
</dbReference>
<dbReference type="PANTHER" id="PTHR10900:SF77">
    <property type="entry name" value="FI19380P1"/>
    <property type="match status" value="1"/>
</dbReference>
<comment type="caution">
    <text evidence="3">The sequence shown here is derived from an EMBL/GenBank/DDBJ whole genome shotgun (WGS) entry which is preliminary data.</text>
</comment>
<feature type="domain" description="FAS1" evidence="2">
    <location>
        <begin position="37"/>
        <end position="182"/>
    </location>
</feature>
<feature type="signal peptide" evidence="1">
    <location>
        <begin position="1"/>
        <end position="22"/>
    </location>
</feature>
<dbReference type="SUPFAM" id="SSF82153">
    <property type="entry name" value="FAS1 domain"/>
    <property type="match status" value="1"/>
</dbReference>
<gene>
    <name evidence="3" type="ORF">BSU04_12930</name>
</gene>
<proteinExistence type="predicted"/>
<evidence type="ECO:0000313" key="4">
    <source>
        <dbReference type="Proteomes" id="UP000214720"/>
    </source>
</evidence>
<feature type="chain" id="PRO_5012059130" evidence="1">
    <location>
        <begin position="23"/>
        <end position="185"/>
    </location>
</feature>
<evidence type="ECO:0000256" key="1">
    <source>
        <dbReference type="SAM" id="SignalP"/>
    </source>
</evidence>
<dbReference type="InterPro" id="IPR050904">
    <property type="entry name" value="Adhesion/Biosynth-related"/>
</dbReference>
<dbReference type="EMBL" id="MTHB01000073">
    <property type="protein sequence ID" value="OXC78199.1"/>
    <property type="molecule type" value="Genomic_DNA"/>
</dbReference>
<dbReference type="Proteomes" id="UP000214720">
    <property type="component" value="Unassembled WGS sequence"/>
</dbReference>
<dbReference type="Gene3D" id="2.30.180.10">
    <property type="entry name" value="FAS1 domain"/>
    <property type="match status" value="1"/>
</dbReference>
<dbReference type="RefSeq" id="WP_089160849.1">
    <property type="nucleotide sequence ID" value="NZ_MTHB01000073.1"/>
</dbReference>
<reference evidence="4" key="1">
    <citation type="submission" date="2017-01" db="EMBL/GenBank/DDBJ databases">
        <title>Genome Analysis of Deinococcus marmoris KOPRI26562.</title>
        <authorList>
            <person name="Kim J.H."/>
            <person name="Oh H.-M."/>
        </authorList>
    </citation>
    <scope>NUCLEOTIDE SEQUENCE [LARGE SCALE GENOMIC DNA]</scope>
    <source>
        <strain evidence="4">PAMC 26633</strain>
    </source>
</reference>
<organism evidence="3 4">
    <name type="scientific">Caballeronia sordidicola</name>
    <name type="common">Burkholderia sordidicola</name>
    <dbReference type="NCBI Taxonomy" id="196367"/>
    <lineage>
        <taxon>Bacteria</taxon>
        <taxon>Pseudomonadati</taxon>
        <taxon>Pseudomonadota</taxon>
        <taxon>Betaproteobacteria</taxon>
        <taxon>Burkholderiales</taxon>
        <taxon>Burkholderiaceae</taxon>
        <taxon>Caballeronia</taxon>
    </lineage>
</organism>
<dbReference type="AlphaFoldDB" id="A0A226X4Z1"/>
<dbReference type="OrthoDB" id="9800666at2"/>